<dbReference type="Proteomes" id="UP000220127">
    <property type="component" value="Unassembled WGS sequence"/>
</dbReference>
<sequence length="330" mass="38115">MLATDLRYKDIDDILGSREQRFFGSGFKKVNHQIYDIEVSEKCVVATADISYPTDWSKKSEDTDLKPHLSTIDATVLSLQLNEVYIMQKFGITEAQRRKIWLKRIVLKAGTTPQEDLNKLIISTQHIKTKNVSDSLGTNVSIFESQIGSMQIRCEIEHDIEKECNEGAKFDSIDQILGLHSKRYYGDMYKNPQQIMEDVQFDFQNQKVTSLVNVTHINESPFKVEGMEAAYYPSFSIIDCMITVAQMAQALIYKVDDIDRSNSNTLWMRKVIIENKNPYQPYEPFVASTYISKSNLLKLKGSMWRTTEMFGEYKNYSLHYYLAHELPSVD</sequence>
<organism evidence="1 3">
    <name type="scientific">Bacillus thuringiensis</name>
    <dbReference type="NCBI Taxonomy" id="1428"/>
    <lineage>
        <taxon>Bacteria</taxon>
        <taxon>Bacillati</taxon>
        <taxon>Bacillota</taxon>
        <taxon>Bacilli</taxon>
        <taxon>Bacillales</taxon>
        <taxon>Bacillaceae</taxon>
        <taxon>Bacillus</taxon>
        <taxon>Bacillus cereus group</taxon>
    </lineage>
</organism>
<dbReference type="EMBL" id="NVMD01000049">
    <property type="protein sequence ID" value="PED10583.1"/>
    <property type="molecule type" value="Genomic_DNA"/>
</dbReference>
<gene>
    <name evidence="2" type="ORF">COE48_30340</name>
    <name evidence="1" type="ORF">CON01_31575</name>
</gene>
<dbReference type="Pfam" id="PF05655">
    <property type="entry name" value="AvrD"/>
    <property type="match status" value="1"/>
</dbReference>
<accession>A0A9X6TTS4</accession>
<evidence type="ECO:0000313" key="4">
    <source>
        <dbReference type="Proteomes" id="UP000223445"/>
    </source>
</evidence>
<evidence type="ECO:0000313" key="1">
    <source>
        <dbReference type="EMBL" id="PED10583.1"/>
    </source>
</evidence>
<dbReference type="InterPro" id="IPR008799">
    <property type="entry name" value="Pseudomon_AvrD"/>
</dbReference>
<evidence type="ECO:0000313" key="3">
    <source>
        <dbReference type="Proteomes" id="UP000220127"/>
    </source>
</evidence>
<evidence type="ECO:0008006" key="5">
    <source>
        <dbReference type="Google" id="ProtNLM"/>
    </source>
</evidence>
<dbReference type="AlphaFoldDB" id="A0A9X6TTS4"/>
<protein>
    <recommendedName>
        <fullName evidence="5">Avirulence D protein (AvrD)</fullName>
    </recommendedName>
</protein>
<comment type="caution">
    <text evidence="1">The sequence shown here is derived from an EMBL/GenBank/DDBJ whole genome shotgun (WGS) entry which is preliminary data.</text>
</comment>
<dbReference type="RefSeq" id="WP_097796854.1">
    <property type="nucleotide sequence ID" value="NZ_JBALLD010000002.1"/>
</dbReference>
<proteinExistence type="predicted"/>
<name>A0A9X6TTS4_BACTU</name>
<evidence type="ECO:0000313" key="2">
    <source>
        <dbReference type="EMBL" id="PGY99195.1"/>
    </source>
</evidence>
<dbReference type="EMBL" id="NUPM01000040">
    <property type="protein sequence ID" value="PGY99195.1"/>
    <property type="molecule type" value="Genomic_DNA"/>
</dbReference>
<dbReference type="Proteomes" id="UP000223445">
    <property type="component" value="Unassembled WGS sequence"/>
</dbReference>
<reference evidence="3 4" key="1">
    <citation type="submission" date="2017-09" db="EMBL/GenBank/DDBJ databases">
        <title>Large-scale bioinformatics analysis of Bacillus genomes uncovers conserved roles of natural products in bacterial physiology.</title>
        <authorList>
            <consortium name="Agbiome Team Llc"/>
            <person name="Bleich R.M."/>
            <person name="Grubbs K.J."/>
            <person name="Santa Maria K.C."/>
            <person name="Allen S.E."/>
            <person name="Farag S."/>
            <person name="Shank E.A."/>
            <person name="Bowers A."/>
        </authorList>
    </citation>
    <scope>NUCLEOTIDE SEQUENCE [LARGE SCALE GENOMIC DNA]</scope>
    <source>
        <strain evidence="2 4">AFS030179</strain>
        <strain evidence="1 3">AFS094940</strain>
    </source>
</reference>